<dbReference type="Proteomes" id="UP001151760">
    <property type="component" value="Unassembled WGS sequence"/>
</dbReference>
<dbReference type="EMBL" id="BQNB010019827">
    <property type="protein sequence ID" value="GJT89466.1"/>
    <property type="molecule type" value="Genomic_DNA"/>
</dbReference>
<proteinExistence type="predicted"/>
<keyword evidence="2" id="KW-1185">Reference proteome</keyword>
<reference evidence="1" key="2">
    <citation type="submission" date="2022-01" db="EMBL/GenBank/DDBJ databases">
        <authorList>
            <person name="Yamashiro T."/>
            <person name="Shiraishi A."/>
            <person name="Satake H."/>
            <person name="Nakayama K."/>
        </authorList>
    </citation>
    <scope>NUCLEOTIDE SEQUENCE</scope>
</reference>
<reference evidence="1" key="1">
    <citation type="journal article" date="2022" name="Int. J. Mol. Sci.">
        <title>Draft Genome of Tanacetum Coccineum: Genomic Comparison of Closely Related Tanacetum-Family Plants.</title>
        <authorList>
            <person name="Yamashiro T."/>
            <person name="Shiraishi A."/>
            <person name="Nakayama K."/>
            <person name="Satake H."/>
        </authorList>
    </citation>
    <scope>NUCLEOTIDE SEQUENCE</scope>
</reference>
<organism evidence="1 2">
    <name type="scientific">Tanacetum coccineum</name>
    <dbReference type="NCBI Taxonomy" id="301880"/>
    <lineage>
        <taxon>Eukaryota</taxon>
        <taxon>Viridiplantae</taxon>
        <taxon>Streptophyta</taxon>
        <taxon>Embryophyta</taxon>
        <taxon>Tracheophyta</taxon>
        <taxon>Spermatophyta</taxon>
        <taxon>Magnoliopsida</taxon>
        <taxon>eudicotyledons</taxon>
        <taxon>Gunneridae</taxon>
        <taxon>Pentapetalae</taxon>
        <taxon>asterids</taxon>
        <taxon>campanulids</taxon>
        <taxon>Asterales</taxon>
        <taxon>Asteraceae</taxon>
        <taxon>Asteroideae</taxon>
        <taxon>Anthemideae</taxon>
        <taxon>Anthemidinae</taxon>
        <taxon>Tanacetum</taxon>
    </lineage>
</organism>
<name>A0ABQ5HNJ3_9ASTR</name>
<gene>
    <name evidence="1" type="ORF">Tco_1071183</name>
</gene>
<comment type="caution">
    <text evidence="1">The sequence shown here is derived from an EMBL/GenBank/DDBJ whole genome shotgun (WGS) entry which is preliminary data.</text>
</comment>
<evidence type="ECO:0000313" key="1">
    <source>
        <dbReference type="EMBL" id="GJT89466.1"/>
    </source>
</evidence>
<evidence type="ECO:0000313" key="2">
    <source>
        <dbReference type="Proteomes" id="UP001151760"/>
    </source>
</evidence>
<protein>
    <submittedName>
        <fullName evidence="1">Uncharacterized protein</fullName>
    </submittedName>
</protein>
<sequence>MGTEPNDVRLSNLRRLQEELEVEIALAKNLLDVLTRYLDQMRSPGPEMTTVGSLPDHPIINYTLQRTTGADMRNTKNLVATRNELLRSIAEKEEFTNNYIAM</sequence>
<accession>A0ABQ5HNJ3</accession>